<name>A0AAD4SHP9_9MAGN</name>
<proteinExistence type="predicted"/>
<gene>
    <name evidence="4" type="ORF">MKW98_029334</name>
</gene>
<comment type="caution">
    <text evidence="4">The sequence shown here is derived from an EMBL/GenBank/DDBJ whole genome shotgun (WGS) entry which is preliminary data.</text>
</comment>
<protein>
    <submittedName>
        <fullName evidence="4">Uncharacterized protein</fullName>
    </submittedName>
</protein>
<evidence type="ECO:0000256" key="1">
    <source>
        <dbReference type="ARBA" id="ARBA00004123"/>
    </source>
</evidence>
<dbReference type="GO" id="GO:0005634">
    <property type="term" value="C:nucleus"/>
    <property type="evidence" value="ECO:0007669"/>
    <property type="project" value="UniProtKB-SubCell"/>
</dbReference>
<evidence type="ECO:0000256" key="2">
    <source>
        <dbReference type="ARBA" id="ARBA00023242"/>
    </source>
</evidence>
<evidence type="ECO:0000313" key="5">
    <source>
        <dbReference type="Proteomes" id="UP001202328"/>
    </source>
</evidence>
<dbReference type="PANTHER" id="PTHR33172">
    <property type="entry name" value="OS08G0516900 PROTEIN"/>
    <property type="match status" value="1"/>
</dbReference>
<dbReference type="AlphaFoldDB" id="A0AAD4SHP9"/>
<dbReference type="Proteomes" id="UP001202328">
    <property type="component" value="Unassembled WGS sequence"/>
</dbReference>
<organism evidence="4 5">
    <name type="scientific">Papaver atlanticum</name>
    <dbReference type="NCBI Taxonomy" id="357466"/>
    <lineage>
        <taxon>Eukaryota</taxon>
        <taxon>Viridiplantae</taxon>
        <taxon>Streptophyta</taxon>
        <taxon>Embryophyta</taxon>
        <taxon>Tracheophyta</taxon>
        <taxon>Spermatophyta</taxon>
        <taxon>Magnoliopsida</taxon>
        <taxon>Ranunculales</taxon>
        <taxon>Papaveraceae</taxon>
        <taxon>Papaveroideae</taxon>
        <taxon>Papaver</taxon>
    </lineage>
</organism>
<dbReference type="GO" id="GO:0006950">
    <property type="term" value="P:response to stress"/>
    <property type="evidence" value="ECO:0007669"/>
    <property type="project" value="UniProtKB-ARBA"/>
</dbReference>
<comment type="subcellular location">
    <subcellularLocation>
        <location evidence="1">Nucleus</location>
    </subcellularLocation>
</comment>
<evidence type="ECO:0000256" key="3">
    <source>
        <dbReference type="SAM" id="MobiDB-lite"/>
    </source>
</evidence>
<feature type="compositionally biased region" description="Low complexity" evidence="3">
    <location>
        <begin position="67"/>
        <end position="79"/>
    </location>
</feature>
<dbReference type="InterPro" id="IPR051992">
    <property type="entry name" value="OxStress_Response_Reg"/>
</dbReference>
<dbReference type="PANTHER" id="PTHR33172:SF29">
    <property type="entry name" value="OS06G0559400 PROTEIN"/>
    <property type="match status" value="1"/>
</dbReference>
<feature type="region of interest" description="Disordered" evidence="3">
    <location>
        <begin position="1"/>
        <end position="24"/>
    </location>
</feature>
<reference evidence="4" key="1">
    <citation type="submission" date="2022-04" db="EMBL/GenBank/DDBJ databases">
        <title>A functionally conserved STORR gene fusion in Papaver species that diverged 16.8 million years ago.</title>
        <authorList>
            <person name="Catania T."/>
        </authorList>
    </citation>
    <scope>NUCLEOTIDE SEQUENCE</scope>
    <source>
        <strain evidence="4">S-188037</strain>
    </source>
</reference>
<dbReference type="EMBL" id="JAJJMB010010439">
    <property type="protein sequence ID" value="KAI3908784.1"/>
    <property type="molecule type" value="Genomic_DNA"/>
</dbReference>
<accession>A0AAD4SHP9</accession>
<keyword evidence="5" id="KW-1185">Reference proteome</keyword>
<sequence length="186" mass="20105">MQSFRDPISTITGPYSPSGSAENNSIQWAAMDNDDVFDSRTSSFGDLINGASTSSSSSDLEEEEDGSLNISSSSSSSSSTNGPLFELSDLMEHLPIKRGLSKHFDGKSQSFTSLSNVNCLEDLAKGGIHFRKKKSSKSNSYGGGLDIQNKTISKKSWLTRGCFVPSLDDKQGIGFNLRTHANSFKR</sequence>
<evidence type="ECO:0000313" key="4">
    <source>
        <dbReference type="EMBL" id="KAI3908784.1"/>
    </source>
</evidence>
<keyword evidence="2" id="KW-0539">Nucleus</keyword>
<feature type="region of interest" description="Disordered" evidence="3">
    <location>
        <begin position="48"/>
        <end position="82"/>
    </location>
</feature>